<dbReference type="Gene3D" id="3.50.50.60">
    <property type="entry name" value="FAD/NAD(P)-binding domain"/>
    <property type="match status" value="1"/>
</dbReference>
<reference evidence="3 4" key="1">
    <citation type="submission" date="2023-07" db="EMBL/GenBank/DDBJ databases">
        <title>Genomic Encyclopedia of Type Strains, Phase IV (KMG-IV): sequencing the most valuable type-strain genomes for metagenomic binning, comparative biology and taxonomic classification.</title>
        <authorList>
            <person name="Goeker M."/>
        </authorList>
    </citation>
    <scope>NUCLEOTIDE SEQUENCE [LARGE SCALE GENOMIC DNA]</scope>
    <source>
        <strain evidence="3 4">DSM 1111</strain>
    </source>
</reference>
<evidence type="ECO:0000256" key="1">
    <source>
        <dbReference type="ARBA" id="ARBA00023002"/>
    </source>
</evidence>
<dbReference type="EMBL" id="JAUSUW010000022">
    <property type="protein sequence ID" value="MDQ0423519.1"/>
    <property type="molecule type" value="Genomic_DNA"/>
</dbReference>
<dbReference type="RefSeq" id="WP_307377533.1">
    <property type="nucleotide sequence ID" value="NZ_JAUSUW010000022.1"/>
</dbReference>
<organism evidence="3 4">
    <name type="scientific">Peteryoungia aggregata LMG 23059</name>
    <dbReference type="NCBI Taxonomy" id="1368425"/>
    <lineage>
        <taxon>Bacteria</taxon>
        <taxon>Pseudomonadati</taxon>
        <taxon>Pseudomonadota</taxon>
        <taxon>Alphaproteobacteria</taxon>
        <taxon>Hyphomicrobiales</taxon>
        <taxon>Rhizobiaceae</taxon>
        <taxon>Peteryoungia</taxon>
    </lineage>
</organism>
<evidence type="ECO:0000313" key="3">
    <source>
        <dbReference type="EMBL" id="MDQ0423519.1"/>
    </source>
</evidence>
<name>A0ABU0GEZ4_9HYPH</name>
<dbReference type="Gene3D" id="3.30.9.10">
    <property type="entry name" value="D-Amino Acid Oxidase, subunit A, domain 2"/>
    <property type="match status" value="1"/>
</dbReference>
<dbReference type="Pfam" id="PF01266">
    <property type="entry name" value="DAO"/>
    <property type="match status" value="1"/>
</dbReference>
<comment type="caution">
    <text evidence="3">The sequence shown here is derived from an EMBL/GenBank/DDBJ whole genome shotgun (WGS) entry which is preliminary data.</text>
</comment>
<protein>
    <submittedName>
        <fullName evidence="3">Glycine/D-amino acid oxidase-like deaminating enzyme</fullName>
    </submittedName>
</protein>
<evidence type="ECO:0000259" key="2">
    <source>
        <dbReference type="Pfam" id="PF01266"/>
    </source>
</evidence>
<dbReference type="Proteomes" id="UP001238496">
    <property type="component" value="Unassembled WGS sequence"/>
</dbReference>
<evidence type="ECO:0000313" key="4">
    <source>
        <dbReference type="Proteomes" id="UP001238496"/>
    </source>
</evidence>
<dbReference type="PANTHER" id="PTHR13847:SF281">
    <property type="entry name" value="FAD DEPENDENT OXIDOREDUCTASE DOMAIN-CONTAINING PROTEIN"/>
    <property type="match status" value="1"/>
</dbReference>
<sequence>MIAIRRALADATLYPFWLDNKLAPGSEMHLVGPTDADLAIVGGGFTGLWAAILAKQENPGRDVVIIEAGKVGHGASGRPGGIVSTSVMHGLYNANRIFPNDLAALERLGKANLDGWQKTIDEHGIDADLEWTGEMTVAVAKSHLQELQDEYELAKRHGHNVVLLDREQAQAELASPIFEGAMWSRERSGIVHPAKLAWGLKRVALSLGVRIYEHTPMTGVEDNGSTLTIITHDGRVKAPKVLFATNAWNAGHKKIKSRIVAVRDRVIATEPLTEEQLARLGWKNRQGVYDTRTQLNYTRLTSDNRIIFGGRVGYFFNNNTDPAQDRQIETYERLAGYFFNTFPQLHDVKFTHAWSGPIDLTMRLAVHFQRYYGGKGIYAGGYSGFGVTTTRFGANIGLDILDGKTGPDLDLDFARTLPNWIPPEPFRWIGAKLTMYALDEVDQKGGWRKLWINMVHRMGFPL</sequence>
<proteinExistence type="predicted"/>
<dbReference type="PANTHER" id="PTHR13847">
    <property type="entry name" value="SARCOSINE DEHYDROGENASE-RELATED"/>
    <property type="match status" value="1"/>
</dbReference>
<dbReference type="SUPFAM" id="SSF51905">
    <property type="entry name" value="FAD/NAD(P)-binding domain"/>
    <property type="match status" value="1"/>
</dbReference>
<keyword evidence="1" id="KW-0560">Oxidoreductase</keyword>
<keyword evidence="4" id="KW-1185">Reference proteome</keyword>
<gene>
    <name evidence="3" type="ORF">J2045_004571</name>
</gene>
<dbReference type="InterPro" id="IPR036188">
    <property type="entry name" value="FAD/NAD-bd_sf"/>
</dbReference>
<accession>A0ABU0GEZ4</accession>
<feature type="domain" description="FAD dependent oxidoreductase" evidence="2">
    <location>
        <begin position="37"/>
        <end position="391"/>
    </location>
</feature>
<dbReference type="InterPro" id="IPR006076">
    <property type="entry name" value="FAD-dep_OxRdtase"/>
</dbReference>